<protein>
    <submittedName>
        <fullName evidence="6">Glutamine synthetase</fullName>
    </submittedName>
</protein>
<reference evidence="6 7" key="1">
    <citation type="submission" date="2018-09" db="EMBL/GenBank/DDBJ databases">
        <title>Comparative genomics of Leucobacter spp.</title>
        <authorList>
            <person name="Reis A.C."/>
            <person name="Kolvenbach B.A."/>
            <person name="Corvini P.F.X."/>
            <person name="Nunes O.C."/>
        </authorList>
    </citation>
    <scope>NUCLEOTIDE SEQUENCE [LARGE SCALE GENOMIC DNA]</scope>
    <source>
        <strain evidence="6 7">TAN 31504</strain>
    </source>
</reference>
<proteinExistence type="inferred from homology"/>
<sequence>MADPMNDWLLQPEELADLGIRTVIIATPDLQGRLMGRRVPTAQFPSIIANGVDICTCVWAWDIEQGLELIEAGAFPLCTLHNGIPDATLRPDLSTLRRAAWLADVAICMADPYVPGTDTPLDVSPRVQLRRELARYADAGLAPAAGTELEFYLYLNDPRELRRNDFRGLEPTTAYACDFGIQEGNTYEPFFQQLRADLEASGIGVEAAQSEHGHGQWEMTFRYGEPLAMADQHALYKLAVRDSAARAGMSVTFMPAPHNGQPGSSCHIHLSLRSTDGAFSFWDDAAPHQMSALMRSAVEGTLQHAPGLTLWFAPTINAYRRHRGDGVAGLGNSWALADRTATVRVLGFAPEQLRFEFRTPGADANPYLALLGLLGAARDGIERELELRAPHDPTREPTAAERLPANLGAAVAAFRDSAFAPTLVGDEVHHHHAVLGEHEWETFLSAVSDWDLRRYFDRI</sequence>
<dbReference type="PANTHER" id="PTHR43785">
    <property type="entry name" value="GAMMA-GLUTAMYLPUTRESCINE SYNTHETASE"/>
    <property type="match status" value="1"/>
</dbReference>
<keyword evidence="2" id="KW-0436">Ligase</keyword>
<dbReference type="Pfam" id="PF00120">
    <property type="entry name" value="Gln-synt_C"/>
    <property type="match status" value="1"/>
</dbReference>
<dbReference type="SUPFAM" id="SSF55931">
    <property type="entry name" value="Glutamine synthetase/guanido kinase"/>
    <property type="match status" value="1"/>
</dbReference>
<keyword evidence="7" id="KW-1185">Reference proteome</keyword>
<dbReference type="SUPFAM" id="SSF54368">
    <property type="entry name" value="Glutamine synthetase, N-terminal domain"/>
    <property type="match status" value="1"/>
</dbReference>
<dbReference type="InterPro" id="IPR008146">
    <property type="entry name" value="Gln_synth_cat_dom"/>
</dbReference>
<gene>
    <name evidence="6" type="ORF">D3230_01120</name>
</gene>
<evidence type="ECO:0000256" key="1">
    <source>
        <dbReference type="ARBA" id="ARBA00009897"/>
    </source>
</evidence>
<evidence type="ECO:0000256" key="2">
    <source>
        <dbReference type="ARBA" id="ARBA00022598"/>
    </source>
</evidence>
<dbReference type="InterPro" id="IPR036651">
    <property type="entry name" value="Gln_synt_N_sf"/>
</dbReference>
<dbReference type="InterPro" id="IPR014746">
    <property type="entry name" value="Gln_synth/guanido_kin_cat_dom"/>
</dbReference>
<comment type="caution">
    <text evidence="6">The sequence shown here is derived from an EMBL/GenBank/DDBJ whole genome shotgun (WGS) entry which is preliminary data.</text>
</comment>
<dbReference type="Gene3D" id="3.10.20.70">
    <property type="entry name" value="Glutamine synthetase, N-terminal domain"/>
    <property type="match status" value="1"/>
</dbReference>
<evidence type="ECO:0000259" key="5">
    <source>
        <dbReference type="PROSITE" id="PS51987"/>
    </source>
</evidence>
<evidence type="ECO:0000313" key="7">
    <source>
        <dbReference type="Proteomes" id="UP001645859"/>
    </source>
</evidence>
<dbReference type="Gene3D" id="3.30.590.10">
    <property type="entry name" value="Glutamine synthetase/guanido kinase, catalytic domain"/>
    <property type="match status" value="1"/>
</dbReference>
<dbReference type="EMBL" id="QYAC01000001">
    <property type="protein sequence ID" value="MBL3677908.1"/>
    <property type="molecule type" value="Genomic_DNA"/>
</dbReference>
<name>A0ABS1SBI4_9MICO</name>
<evidence type="ECO:0000256" key="3">
    <source>
        <dbReference type="PROSITE-ProRule" id="PRU01331"/>
    </source>
</evidence>
<organism evidence="6 7">
    <name type="scientific">Leucobacter chromiireducens subsp. solipictus</name>
    <dbReference type="NCBI Taxonomy" id="398235"/>
    <lineage>
        <taxon>Bacteria</taxon>
        <taxon>Bacillati</taxon>
        <taxon>Actinomycetota</taxon>
        <taxon>Actinomycetes</taxon>
        <taxon>Micrococcales</taxon>
        <taxon>Microbacteriaceae</taxon>
        <taxon>Leucobacter</taxon>
    </lineage>
</organism>
<dbReference type="PROSITE" id="PS51987">
    <property type="entry name" value="GS_CATALYTIC"/>
    <property type="match status" value="1"/>
</dbReference>
<accession>A0ABS1SBI4</accession>
<dbReference type="PANTHER" id="PTHR43785:SF12">
    <property type="entry name" value="TYPE-1 GLUTAMINE SYNTHETASE 2"/>
    <property type="match status" value="1"/>
</dbReference>
<dbReference type="SMART" id="SM01230">
    <property type="entry name" value="Gln-synt_C"/>
    <property type="match status" value="1"/>
</dbReference>
<dbReference type="Proteomes" id="UP001645859">
    <property type="component" value="Unassembled WGS sequence"/>
</dbReference>
<evidence type="ECO:0000313" key="6">
    <source>
        <dbReference type="EMBL" id="MBL3677908.1"/>
    </source>
</evidence>
<comment type="similarity">
    <text evidence="1 3 4">Belongs to the glutamine synthetase family.</text>
</comment>
<evidence type="ECO:0000256" key="4">
    <source>
        <dbReference type="RuleBase" id="RU000384"/>
    </source>
</evidence>
<feature type="domain" description="GS catalytic" evidence="5">
    <location>
        <begin position="125"/>
        <end position="459"/>
    </location>
</feature>